<protein>
    <submittedName>
        <fullName evidence="2">Uncharacterized protein</fullName>
    </submittedName>
</protein>
<feature type="coiled-coil region" evidence="1">
    <location>
        <begin position="80"/>
        <end position="107"/>
    </location>
</feature>
<accession>A0A6A5V7H4</accession>
<sequence>MSLLDSDPADDSEHLKINQALMAEICLHVGDLETNPTINRNSAKAFTIFIWMLKFPSDPTDFLDAETPGVETPEVNQDFLDEHEAFARKLEQALDGLEQEYRDMGVLYHQIPLAIRADTPAVLALPKIDPYGLRVLKGVFEPHNPRTGSAFFKDWLRVETALRNARDVIASVDPAKISITMSGLCLLLDSVLYYLKLAAKHLAPVRNNMIKLKGFLEEARRLGLLHMRASGLVAADLGEKSSKEGLAYREWVLTFPEVAKGEVGWMEAEKVLRERGAAASMNWRNEYKGLGEAWEAEREKDGDKV</sequence>
<keyword evidence="1" id="KW-0175">Coiled coil</keyword>
<dbReference type="AlphaFoldDB" id="A0A6A5V7H4"/>
<evidence type="ECO:0000256" key="1">
    <source>
        <dbReference type="SAM" id="Coils"/>
    </source>
</evidence>
<proteinExistence type="predicted"/>
<reference evidence="2" key="1">
    <citation type="journal article" date="2020" name="Stud. Mycol.">
        <title>101 Dothideomycetes genomes: a test case for predicting lifestyles and emergence of pathogens.</title>
        <authorList>
            <person name="Haridas S."/>
            <person name="Albert R."/>
            <person name="Binder M."/>
            <person name="Bloem J."/>
            <person name="Labutti K."/>
            <person name="Salamov A."/>
            <person name="Andreopoulos B."/>
            <person name="Baker S."/>
            <person name="Barry K."/>
            <person name="Bills G."/>
            <person name="Bluhm B."/>
            <person name="Cannon C."/>
            <person name="Castanera R."/>
            <person name="Culley D."/>
            <person name="Daum C."/>
            <person name="Ezra D."/>
            <person name="Gonzalez J."/>
            <person name="Henrissat B."/>
            <person name="Kuo A."/>
            <person name="Liang C."/>
            <person name="Lipzen A."/>
            <person name="Lutzoni F."/>
            <person name="Magnuson J."/>
            <person name="Mondo S."/>
            <person name="Nolan M."/>
            <person name="Ohm R."/>
            <person name="Pangilinan J."/>
            <person name="Park H.-J."/>
            <person name="Ramirez L."/>
            <person name="Alfaro M."/>
            <person name="Sun H."/>
            <person name="Tritt A."/>
            <person name="Yoshinaga Y."/>
            <person name="Zwiers L.-H."/>
            <person name="Turgeon B."/>
            <person name="Goodwin S."/>
            <person name="Spatafora J."/>
            <person name="Crous P."/>
            <person name="Grigoriev I."/>
        </authorList>
    </citation>
    <scope>NUCLEOTIDE SEQUENCE</scope>
    <source>
        <strain evidence="2">CBS 107.79</strain>
    </source>
</reference>
<evidence type="ECO:0000313" key="2">
    <source>
        <dbReference type="EMBL" id="KAF1970966.1"/>
    </source>
</evidence>
<keyword evidence="3" id="KW-1185">Reference proteome</keyword>
<dbReference type="Proteomes" id="UP000800036">
    <property type="component" value="Unassembled WGS sequence"/>
</dbReference>
<gene>
    <name evidence="2" type="ORF">BU23DRAFT_570231</name>
</gene>
<evidence type="ECO:0000313" key="3">
    <source>
        <dbReference type="Proteomes" id="UP000800036"/>
    </source>
</evidence>
<dbReference type="EMBL" id="ML976696">
    <property type="protein sequence ID" value="KAF1970966.1"/>
    <property type="molecule type" value="Genomic_DNA"/>
</dbReference>
<organism evidence="2 3">
    <name type="scientific">Bimuria novae-zelandiae CBS 107.79</name>
    <dbReference type="NCBI Taxonomy" id="1447943"/>
    <lineage>
        <taxon>Eukaryota</taxon>
        <taxon>Fungi</taxon>
        <taxon>Dikarya</taxon>
        <taxon>Ascomycota</taxon>
        <taxon>Pezizomycotina</taxon>
        <taxon>Dothideomycetes</taxon>
        <taxon>Pleosporomycetidae</taxon>
        <taxon>Pleosporales</taxon>
        <taxon>Massarineae</taxon>
        <taxon>Didymosphaeriaceae</taxon>
        <taxon>Bimuria</taxon>
    </lineage>
</organism>
<name>A0A6A5V7H4_9PLEO</name>